<gene>
    <name evidence="1" type="ORF">OU5_P0168</name>
</gene>
<protein>
    <submittedName>
        <fullName evidence="1">Uncharacterized protein</fullName>
    </submittedName>
</protein>
<reference evidence="1 2" key="1">
    <citation type="journal article" date="2012" name="J. Bacteriol.">
        <title>Genome sequence of cold-adapted Pseudomonas mandelii strain JR-1.</title>
        <authorList>
            <person name="Jang S.H."/>
            <person name="Kim J."/>
            <person name="Kim J."/>
            <person name="Hong S."/>
            <person name="Lee C."/>
        </authorList>
    </citation>
    <scope>NUCLEOTIDE SEQUENCE [LARGE SCALE GENOMIC DNA]</scope>
    <source>
        <strain evidence="1 2">JR-1</strain>
        <plasmid evidence="2">Plasmid</plasmid>
    </source>
</reference>
<dbReference type="AlphaFoldDB" id="A0A024ELF0"/>
<evidence type="ECO:0000313" key="2">
    <source>
        <dbReference type="Proteomes" id="UP000026913"/>
    </source>
</evidence>
<dbReference type="HOGENOM" id="CLU_2975917_0_0_6"/>
<dbReference type="Proteomes" id="UP000026913">
    <property type="component" value="Plasmid unnamed"/>
</dbReference>
<sequence>MHSLKYEANLKYEGELSAAKRDLQTFNSACGYSNRVGRRRNIDRDVGDINPDPTTAAS</sequence>
<organism evidence="1 2">
    <name type="scientific">Pseudomonas mandelii JR-1</name>
    <dbReference type="NCBI Taxonomy" id="1147786"/>
    <lineage>
        <taxon>Bacteria</taxon>
        <taxon>Pseudomonadati</taxon>
        <taxon>Pseudomonadota</taxon>
        <taxon>Gammaproteobacteria</taxon>
        <taxon>Pseudomonadales</taxon>
        <taxon>Pseudomonadaceae</taxon>
        <taxon>Pseudomonas</taxon>
    </lineage>
</organism>
<dbReference type="EMBL" id="CP005961">
    <property type="protein sequence ID" value="AHZ73420.1"/>
    <property type="molecule type" value="Genomic_DNA"/>
</dbReference>
<evidence type="ECO:0000313" key="1">
    <source>
        <dbReference type="EMBL" id="AHZ73420.1"/>
    </source>
</evidence>
<proteinExistence type="predicted"/>
<geneLocation type="plasmid" evidence="2"/>
<keyword evidence="1" id="KW-0614">Plasmid</keyword>
<dbReference type="KEGG" id="pman:OU5_P0168"/>
<accession>A0A024ELF0</accession>
<name>A0A024ELF0_9PSED</name>